<dbReference type="PROSITE" id="PS50165">
    <property type="entry name" value="UVRC"/>
    <property type="match status" value="1"/>
</dbReference>
<dbReference type="RefSeq" id="WP_129196618.1">
    <property type="nucleotide sequence ID" value="NZ_CABHXI010000067.1"/>
</dbReference>
<sequence>MTDCFDSKEFLKTVTSQPGVYRMYDKTGTVIYVGKAKDLKKRLTSYFRAQVASRKTETLVKNIAQIDVTVTHTETEALLLEHNYIKLYQPRYNVLLRDDKSYPLIFLSADQHPRLAIHRGAKHEKGEYFGPFPNSYAVRETLALLQKLFPVRQCENSVYRNRSRPCLQYQIGRCSGPCVAGLVSEEEYQRQVDYVRLFLSGKDQQVLTQLISRMEEASQSLHFEDAARIRDQIQAVRRVTEQQFVSGDSEDLDVIGVAFDAGLACVHVLFIRQGKVLGSRSYFPKVPAGTELSEVVQTFVGQFYLQGSQGRTLPGEILLDFTLVEKDLLASSLSELAGRKIQIQSRPRGDRARYLKLARTNASTALITRLSQQSTIHQRMKELAKVLHLDEINRMECFDISHTMGEQTVASCVVFDANGPVRSEYRRYNISGITPGDDYAAMSQVLKRRYGKALDDKKIPDVIFIDGGKGQLSQAFDVFAALNVPWDKQKPLLVGVAKGSDRKAGLETLFLAAEGEGFSLPPDSPALHLIQHIRDDSHRHAITGHRQRRSKVKNTSALEMIEGVGPKRRQILLKYMGGLQPLLNASVEEIAKVPSISQALAEKIYNALKH</sequence>
<evidence type="ECO:0000256" key="4">
    <source>
        <dbReference type="ARBA" id="ARBA00022881"/>
    </source>
</evidence>
<gene>
    <name evidence="7 11" type="primary">uvrC</name>
    <name evidence="11" type="ORF">D5F51_10500</name>
</gene>
<dbReference type="InterPro" id="IPR000305">
    <property type="entry name" value="GIY-YIG_endonuc"/>
</dbReference>
<evidence type="ECO:0000259" key="10">
    <source>
        <dbReference type="PROSITE" id="PS50165"/>
    </source>
</evidence>
<evidence type="ECO:0000256" key="7">
    <source>
        <dbReference type="HAMAP-Rule" id="MF_00203"/>
    </source>
</evidence>
<dbReference type="Gene3D" id="4.10.860.10">
    <property type="entry name" value="UVR domain"/>
    <property type="match status" value="1"/>
</dbReference>
<name>A0ABX5R0R9_9GAMM</name>
<feature type="domain" description="UvrC family homology region profile" evidence="10">
    <location>
        <begin position="254"/>
        <end position="479"/>
    </location>
</feature>
<comment type="subunit">
    <text evidence="7">Interacts with UvrB in an incision complex.</text>
</comment>
<dbReference type="Gene3D" id="1.10.150.20">
    <property type="entry name" value="5' to 3' exonuclease, C-terminal subdomain"/>
    <property type="match status" value="1"/>
</dbReference>
<dbReference type="SUPFAM" id="SSF47781">
    <property type="entry name" value="RuvA domain 2-like"/>
    <property type="match status" value="1"/>
</dbReference>
<evidence type="ECO:0000259" key="8">
    <source>
        <dbReference type="PROSITE" id="PS50151"/>
    </source>
</evidence>
<dbReference type="InterPro" id="IPR047296">
    <property type="entry name" value="GIY-YIG_UvrC_Cho"/>
</dbReference>
<dbReference type="Pfam" id="PF14520">
    <property type="entry name" value="HHH_5"/>
    <property type="match status" value="1"/>
</dbReference>
<dbReference type="PANTHER" id="PTHR30562:SF1">
    <property type="entry name" value="UVRABC SYSTEM PROTEIN C"/>
    <property type="match status" value="1"/>
</dbReference>
<evidence type="ECO:0000256" key="1">
    <source>
        <dbReference type="ARBA" id="ARBA00022490"/>
    </source>
</evidence>
<dbReference type="InterPro" id="IPR036876">
    <property type="entry name" value="UVR_dom_sf"/>
</dbReference>
<keyword evidence="12" id="KW-1185">Reference proteome</keyword>
<feature type="domain" description="GIY-YIG" evidence="9">
    <location>
        <begin position="16"/>
        <end position="94"/>
    </location>
</feature>
<dbReference type="PROSITE" id="PS50164">
    <property type="entry name" value="GIY_YIG"/>
    <property type="match status" value="1"/>
</dbReference>
<dbReference type="EMBL" id="CP032487">
    <property type="protein sequence ID" value="QAX78948.1"/>
    <property type="molecule type" value="Genomic_DNA"/>
</dbReference>
<keyword evidence="2 7" id="KW-0227">DNA damage</keyword>
<dbReference type="InterPro" id="IPR035901">
    <property type="entry name" value="GIY-YIG_endonuc_sf"/>
</dbReference>
<dbReference type="InterPro" id="IPR001162">
    <property type="entry name" value="UvrC_RNase_H_dom"/>
</dbReference>
<evidence type="ECO:0000313" key="12">
    <source>
        <dbReference type="Proteomes" id="UP000288804"/>
    </source>
</evidence>
<keyword evidence="1 7" id="KW-0963">Cytoplasm</keyword>
<dbReference type="InterPro" id="IPR010994">
    <property type="entry name" value="RuvA_2-like"/>
</dbReference>
<proteinExistence type="inferred from homology"/>
<dbReference type="Pfam" id="PF01541">
    <property type="entry name" value="GIY-YIG"/>
    <property type="match status" value="1"/>
</dbReference>
<organism evidence="11 12">
    <name type="scientific">Yersinia hibernica</name>
    <dbReference type="NCBI Taxonomy" id="2339259"/>
    <lineage>
        <taxon>Bacteria</taxon>
        <taxon>Pseudomonadati</taxon>
        <taxon>Pseudomonadota</taxon>
        <taxon>Gammaproteobacteria</taxon>
        <taxon>Enterobacterales</taxon>
        <taxon>Yersiniaceae</taxon>
        <taxon>Yersinia</taxon>
    </lineage>
</organism>
<evidence type="ECO:0000256" key="2">
    <source>
        <dbReference type="ARBA" id="ARBA00022763"/>
    </source>
</evidence>
<dbReference type="Pfam" id="PF02151">
    <property type="entry name" value="UVR"/>
    <property type="match status" value="1"/>
</dbReference>
<dbReference type="Proteomes" id="UP000288804">
    <property type="component" value="Chromosome"/>
</dbReference>
<dbReference type="InterPro" id="IPR001943">
    <property type="entry name" value="UVR_dom"/>
</dbReference>
<comment type="similarity">
    <text evidence="7">Belongs to the UvrC family.</text>
</comment>
<evidence type="ECO:0000256" key="3">
    <source>
        <dbReference type="ARBA" id="ARBA00022769"/>
    </source>
</evidence>
<dbReference type="InterPro" id="IPR050066">
    <property type="entry name" value="UvrABC_protein_C"/>
</dbReference>
<feature type="domain" description="UVR" evidence="8">
    <location>
        <begin position="204"/>
        <end position="239"/>
    </location>
</feature>
<dbReference type="Pfam" id="PF08459">
    <property type="entry name" value="UvrC_RNaseH_dom"/>
    <property type="match status" value="1"/>
</dbReference>
<dbReference type="NCBIfam" id="TIGR00194">
    <property type="entry name" value="uvrC"/>
    <property type="match status" value="1"/>
</dbReference>
<keyword evidence="5 7" id="KW-0234">DNA repair</keyword>
<protein>
    <recommendedName>
        <fullName evidence="7">UvrABC system protein C</fullName>
        <shortName evidence="7">Protein UvrC</shortName>
    </recommendedName>
    <alternativeName>
        <fullName evidence="7">Excinuclease ABC subunit C</fullName>
    </alternativeName>
</protein>
<dbReference type="SUPFAM" id="SSF46600">
    <property type="entry name" value="C-terminal UvrC-binding domain of UvrB"/>
    <property type="match status" value="1"/>
</dbReference>
<dbReference type="NCBIfam" id="NF001824">
    <property type="entry name" value="PRK00558.1-5"/>
    <property type="match status" value="1"/>
</dbReference>
<dbReference type="PANTHER" id="PTHR30562">
    <property type="entry name" value="UVRC/OXIDOREDUCTASE"/>
    <property type="match status" value="1"/>
</dbReference>
<reference evidence="12" key="1">
    <citation type="submission" date="2018-09" db="EMBL/GenBank/DDBJ databases">
        <title>Yersinia hibernicus sp. nov.</title>
        <authorList>
            <person name="Nguyen S.V."/>
            <person name="Mundanda D.M."/>
            <person name="Anes J."/>
            <person name="Fanning S."/>
        </authorList>
    </citation>
    <scope>NUCLEOTIDE SEQUENCE [LARGE SCALE GENOMIC DNA]</scope>
    <source>
        <strain evidence="12">CFS1934</strain>
    </source>
</reference>
<dbReference type="InterPro" id="IPR038476">
    <property type="entry name" value="UvrC_RNase_H_dom_sf"/>
</dbReference>
<comment type="subcellular location">
    <subcellularLocation>
        <location evidence="7">Cytoplasm</location>
    </subcellularLocation>
</comment>
<keyword evidence="4 7" id="KW-0267">Excision nuclease</keyword>
<evidence type="ECO:0000256" key="6">
    <source>
        <dbReference type="ARBA" id="ARBA00023236"/>
    </source>
</evidence>
<dbReference type="CDD" id="cd10434">
    <property type="entry name" value="GIY-YIG_UvrC_Cho"/>
    <property type="match status" value="1"/>
</dbReference>
<accession>A0ABX5R0R9</accession>
<dbReference type="PROSITE" id="PS50151">
    <property type="entry name" value="UVR"/>
    <property type="match status" value="1"/>
</dbReference>
<dbReference type="SMART" id="SM00465">
    <property type="entry name" value="GIYc"/>
    <property type="match status" value="1"/>
</dbReference>
<dbReference type="SUPFAM" id="SSF82771">
    <property type="entry name" value="GIY-YIG endonuclease"/>
    <property type="match status" value="1"/>
</dbReference>
<evidence type="ECO:0000256" key="5">
    <source>
        <dbReference type="ARBA" id="ARBA00023204"/>
    </source>
</evidence>
<dbReference type="InterPro" id="IPR004791">
    <property type="entry name" value="UvrC"/>
</dbReference>
<evidence type="ECO:0000313" key="11">
    <source>
        <dbReference type="EMBL" id="QAX78948.1"/>
    </source>
</evidence>
<keyword evidence="6 7" id="KW-0742">SOS response</keyword>
<keyword evidence="3 7" id="KW-0228">DNA excision</keyword>
<evidence type="ECO:0000259" key="9">
    <source>
        <dbReference type="PROSITE" id="PS50164"/>
    </source>
</evidence>
<dbReference type="Pfam" id="PF22920">
    <property type="entry name" value="UvrC_RNaseH"/>
    <property type="match status" value="1"/>
</dbReference>
<comment type="function">
    <text evidence="7">The UvrABC repair system catalyzes the recognition and processing of DNA lesions. UvrC both incises the 5' and 3' sides of the lesion. The N-terminal half is responsible for the 3' incision and the C-terminal half is responsible for the 5' incision.</text>
</comment>
<dbReference type="Gene3D" id="3.30.420.340">
    <property type="entry name" value="UvrC, RNAse H endonuclease domain"/>
    <property type="match status" value="1"/>
</dbReference>
<dbReference type="Gene3D" id="3.40.1440.10">
    <property type="entry name" value="GIY-YIG endonuclease"/>
    <property type="match status" value="1"/>
</dbReference>
<dbReference type="HAMAP" id="MF_00203">
    <property type="entry name" value="UvrC"/>
    <property type="match status" value="1"/>
</dbReference>